<dbReference type="EnsemblMetazoa" id="PPA22421.1">
    <property type="protein sequence ID" value="PPA22421.1"/>
    <property type="gene ID" value="WBGene00111975"/>
</dbReference>
<dbReference type="InterPro" id="IPR006077">
    <property type="entry name" value="Vinculin/catenin"/>
</dbReference>
<reference evidence="8" key="2">
    <citation type="submission" date="2022-06" db="UniProtKB">
        <authorList>
            <consortium name="EnsemblMetazoa"/>
        </authorList>
    </citation>
    <scope>IDENTIFICATION</scope>
    <source>
        <strain evidence="8">PS312</strain>
    </source>
</reference>
<dbReference type="PANTHER" id="PTHR18914:SF9">
    <property type="entry name" value="CATENIN ALPHA"/>
    <property type="match status" value="1"/>
</dbReference>
<accession>A0A8R1YIM3</accession>
<evidence type="ECO:0000256" key="2">
    <source>
        <dbReference type="ARBA" id="ARBA00004496"/>
    </source>
</evidence>
<evidence type="ECO:0000256" key="4">
    <source>
        <dbReference type="ARBA" id="ARBA00022490"/>
    </source>
</evidence>
<gene>
    <name evidence="8" type="primary">WBGene00111975</name>
</gene>
<dbReference type="PRINTS" id="PR00805">
    <property type="entry name" value="ALPHACATENIN"/>
</dbReference>
<dbReference type="GO" id="GO:0051015">
    <property type="term" value="F:actin filament binding"/>
    <property type="evidence" value="ECO:0007669"/>
    <property type="project" value="InterPro"/>
</dbReference>
<evidence type="ECO:0000256" key="3">
    <source>
        <dbReference type="ARBA" id="ARBA00008376"/>
    </source>
</evidence>
<dbReference type="InterPro" id="IPR036723">
    <property type="entry name" value="Alpha-catenin/vinculin-like_sf"/>
</dbReference>
<keyword evidence="6" id="KW-0965">Cell junction</keyword>
<comment type="subcellular location">
    <subcellularLocation>
        <location evidence="1">Cell junction</location>
    </subcellularLocation>
    <subcellularLocation>
        <location evidence="2">Cytoplasm</location>
    </subcellularLocation>
</comment>
<dbReference type="InterPro" id="IPR001033">
    <property type="entry name" value="Alpha_catenin"/>
</dbReference>
<evidence type="ECO:0000256" key="7">
    <source>
        <dbReference type="SAM" id="MobiDB-lite"/>
    </source>
</evidence>
<sequence length="347" mass="39058">MAANGYSNGHLNGHNGHNERADEVPTITLKDLINDLCRELTTPKKMINLKSGDSGNAYVVAVIEVIEDFRRLAADTIAVKMADIDKRVHANNRDHARRYVNDLNIELANIERTGRILGPAAQTMVDDLFVSQKRVDATRASKEVLTAITKFLLICDQLDVYFIIEIIDLANSLIHDIRNARTTEEIEEKYNILLNVLEEIDESTHTRLAELRSSSEREAVMAARELVKSSHPIMYSTTKVVLNNPQHADLCDAAHSDLHRALGEMRAALHGQSSEGGYASSSYLDGYGQLAAELHHFQNRFMMDPSQYRVNRDRPDLEEILERIVTRSAGIADEPSTRHERKHKIIS</sequence>
<name>A0A454XPH4_PRIPA</name>
<dbReference type="GO" id="GO:0071944">
    <property type="term" value="C:cell periphery"/>
    <property type="evidence" value="ECO:0007669"/>
    <property type="project" value="UniProtKB-ARBA"/>
</dbReference>
<evidence type="ECO:0000256" key="5">
    <source>
        <dbReference type="ARBA" id="ARBA00022889"/>
    </source>
</evidence>
<dbReference type="GO" id="GO:0045296">
    <property type="term" value="F:cadherin binding"/>
    <property type="evidence" value="ECO:0007669"/>
    <property type="project" value="InterPro"/>
</dbReference>
<dbReference type="OMA" id="QSICAGE"/>
<dbReference type="GO" id="GO:0070161">
    <property type="term" value="C:anchoring junction"/>
    <property type="evidence" value="ECO:0007669"/>
    <property type="project" value="UniProtKB-SubCell"/>
</dbReference>
<accession>A0A454XPH4</accession>
<dbReference type="PANTHER" id="PTHR18914">
    <property type="entry name" value="ALPHA CATENIN"/>
    <property type="match status" value="1"/>
</dbReference>
<keyword evidence="9" id="KW-1185">Reference proteome</keyword>
<dbReference type="SUPFAM" id="SSF47220">
    <property type="entry name" value="alpha-catenin/vinculin-like"/>
    <property type="match status" value="1"/>
</dbReference>
<evidence type="ECO:0000256" key="6">
    <source>
        <dbReference type="ARBA" id="ARBA00022949"/>
    </source>
</evidence>
<dbReference type="Gene3D" id="1.20.120.230">
    <property type="entry name" value="Alpha-catenin/vinculin-like"/>
    <property type="match status" value="1"/>
</dbReference>
<dbReference type="Proteomes" id="UP000005239">
    <property type="component" value="Unassembled WGS sequence"/>
</dbReference>
<organism evidence="8 9">
    <name type="scientific">Pristionchus pacificus</name>
    <name type="common">Parasitic nematode worm</name>
    <dbReference type="NCBI Taxonomy" id="54126"/>
    <lineage>
        <taxon>Eukaryota</taxon>
        <taxon>Metazoa</taxon>
        <taxon>Ecdysozoa</taxon>
        <taxon>Nematoda</taxon>
        <taxon>Chromadorea</taxon>
        <taxon>Rhabditida</taxon>
        <taxon>Rhabditina</taxon>
        <taxon>Diplogasteromorpha</taxon>
        <taxon>Diplogasteroidea</taxon>
        <taxon>Neodiplogasteridae</taxon>
        <taxon>Pristionchus</taxon>
    </lineage>
</organism>
<evidence type="ECO:0000256" key="1">
    <source>
        <dbReference type="ARBA" id="ARBA00004282"/>
    </source>
</evidence>
<dbReference type="GO" id="GO:0007155">
    <property type="term" value="P:cell adhesion"/>
    <property type="evidence" value="ECO:0007669"/>
    <property type="project" value="UniProtKB-KW"/>
</dbReference>
<dbReference type="Pfam" id="PF01044">
    <property type="entry name" value="Vinculin"/>
    <property type="match status" value="1"/>
</dbReference>
<dbReference type="Gene3D" id="1.10.287.160">
    <property type="entry name" value="HR1 repeat"/>
    <property type="match status" value="1"/>
</dbReference>
<evidence type="ECO:0000313" key="9">
    <source>
        <dbReference type="Proteomes" id="UP000005239"/>
    </source>
</evidence>
<dbReference type="AlphaFoldDB" id="A0A454XPH4"/>
<proteinExistence type="inferred from homology"/>
<reference evidence="9" key="1">
    <citation type="journal article" date="2008" name="Nat. Genet.">
        <title>The Pristionchus pacificus genome provides a unique perspective on nematode lifestyle and parasitism.</title>
        <authorList>
            <person name="Dieterich C."/>
            <person name="Clifton S.W."/>
            <person name="Schuster L.N."/>
            <person name="Chinwalla A."/>
            <person name="Delehaunty K."/>
            <person name="Dinkelacker I."/>
            <person name="Fulton L."/>
            <person name="Fulton R."/>
            <person name="Godfrey J."/>
            <person name="Minx P."/>
            <person name="Mitreva M."/>
            <person name="Roeseler W."/>
            <person name="Tian H."/>
            <person name="Witte H."/>
            <person name="Yang S.P."/>
            <person name="Wilson R.K."/>
            <person name="Sommer R.J."/>
        </authorList>
    </citation>
    <scope>NUCLEOTIDE SEQUENCE [LARGE SCALE GENOMIC DNA]</scope>
    <source>
        <strain evidence="9">PS312</strain>
    </source>
</reference>
<feature type="compositionally biased region" description="Low complexity" evidence="7">
    <location>
        <begin position="1"/>
        <end position="15"/>
    </location>
</feature>
<evidence type="ECO:0000313" key="8">
    <source>
        <dbReference type="EnsemblMetazoa" id="PPA22421.1"/>
    </source>
</evidence>
<comment type="similarity">
    <text evidence="3">Belongs to the vinculin/alpha-catenin family.</text>
</comment>
<dbReference type="GO" id="GO:0005737">
    <property type="term" value="C:cytoplasm"/>
    <property type="evidence" value="ECO:0007669"/>
    <property type="project" value="UniProtKB-SubCell"/>
</dbReference>
<keyword evidence="4" id="KW-0963">Cytoplasm</keyword>
<keyword evidence="5" id="KW-0130">Cell adhesion</keyword>
<feature type="region of interest" description="Disordered" evidence="7">
    <location>
        <begin position="1"/>
        <end position="20"/>
    </location>
</feature>
<dbReference type="Gene3D" id="6.10.250.2510">
    <property type="match status" value="1"/>
</dbReference>
<protein>
    <submittedName>
        <fullName evidence="8">Uncharacterized protein</fullName>
    </submittedName>
</protein>